<accession>A0AC60Q917</accession>
<dbReference type="Proteomes" id="UP000805193">
    <property type="component" value="Unassembled WGS sequence"/>
</dbReference>
<reference evidence="1 2" key="1">
    <citation type="journal article" date="2020" name="Cell">
        <title>Large-Scale Comparative Analyses of Tick Genomes Elucidate Their Genetic Diversity and Vector Capacities.</title>
        <authorList>
            <consortium name="Tick Genome and Microbiome Consortium (TIGMIC)"/>
            <person name="Jia N."/>
            <person name="Wang J."/>
            <person name="Shi W."/>
            <person name="Du L."/>
            <person name="Sun Y."/>
            <person name="Zhan W."/>
            <person name="Jiang J.F."/>
            <person name="Wang Q."/>
            <person name="Zhang B."/>
            <person name="Ji P."/>
            <person name="Bell-Sakyi L."/>
            <person name="Cui X.M."/>
            <person name="Yuan T.T."/>
            <person name="Jiang B.G."/>
            <person name="Yang W.F."/>
            <person name="Lam T.T."/>
            <person name="Chang Q.C."/>
            <person name="Ding S.J."/>
            <person name="Wang X.J."/>
            <person name="Zhu J.G."/>
            <person name="Ruan X.D."/>
            <person name="Zhao L."/>
            <person name="Wei J.T."/>
            <person name="Ye R.Z."/>
            <person name="Que T.C."/>
            <person name="Du C.H."/>
            <person name="Zhou Y.H."/>
            <person name="Cheng J.X."/>
            <person name="Dai P.F."/>
            <person name="Guo W.B."/>
            <person name="Han X.H."/>
            <person name="Huang E.J."/>
            <person name="Li L.F."/>
            <person name="Wei W."/>
            <person name="Gao Y.C."/>
            <person name="Liu J.Z."/>
            <person name="Shao H.Z."/>
            <person name="Wang X."/>
            <person name="Wang C.C."/>
            <person name="Yang T.C."/>
            <person name="Huo Q.B."/>
            <person name="Li W."/>
            <person name="Chen H.Y."/>
            <person name="Chen S.E."/>
            <person name="Zhou L.G."/>
            <person name="Ni X.B."/>
            <person name="Tian J.H."/>
            <person name="Sheng Y."/>
            <person name="Liu T."/>
            <person name="Pan Y.S."/>
            <person name="Xia L.Y."/>
            <person name="Li J."/>
            <person name="Zhao F."/>
            <person name="Cao W.C."/>
        </authorList>
    </citation>
    <scope>NUCLEOTIDE SEQUENCE [LARGE SCALE GENOMIC DNA]</scope>
    <source>
        <strain evidence="1">Iper-2018</strain>
    </source>
</reference>
<proteinExistence type="predicted"/>
<comment type="caution">
    <text evidence="1">The sequence shown here is derived from an EMBL/GenBank/DDBJ whole genome shotgun (WGS) entry which is preliminary data.</text>
</comment>
<protein>
    <submittedName>
        <fullName evidence="1">Uncharacterized protein</fullName>
    </submittedName>
</protein>
<keyword evidence="2" id="KW-1185">Reference proteome</keyword>
<sequence>MFQKPTRVQKMLRVAVRSQSRPSGRSCCFADIDAYLSTIGGVSDLKNRERGACALRQCTESADFYKEPACTTCQDSMLKGAVPWFATVNVYKYPPVPEHLPRLNVVEERLVAPRLPFKRLRRLTWYNKDNRGQYGSHITNYPITP</sequence>
<evidence type="ECO:0000313" key="2">
    <source>
        <dbReference type="Proteomes" id="UP000805193"/>
    </source>
</evidence>
<name>A0AC60Q917_IXOPE</name>
<gene>
    <name evidence="1" type="ORF">HPB47_023542</name>
</gene>
<organism evidence="1 2">
    <name type="scientific">Ixodes persulcatus</name>
    <name type="common">Taiga tick</name>
    <dbReference type="NCBI Taxonomy" id="34615"/>
    <lineage>
        <taxon>Eukaryota</taxon>
        <taxon>Metazoa</taxon>
        <taxon>Ecdysozoa</taxon>
        <taxon>Arthropoda</taxon>
        <taxon>Chelicerata</taxon>
        <taxon>Arachnida</taxon>
        <taxon>Acari</taxon>
        <taxon>Parasitiformes</taxon>
        <taxon>Ixodida</taxon>
        <taxon>Ixodoidea</taxon>
        <taxon>Ixodidae</taxon>
        <taxon>Ixodinae</taxon>
        <taxon>Ixodes</taxon>
    </lineage>
</organism>
<dbReference type="EMBL" id="JABSTQ010009403">
    <property type="protein sequence ID" value="KAG0429527.1"/>
    <property type="molecule type" value="Genomic_DNA"/>
</dbReference>
<evidence type="ECO:0000313" key="1">
    <source>
        <dbReference type="EMBL" id="KAG0429527.1"/>
    </source>
</evidence>